<reference evidence="2" key="1">
    <citation type="submission" date="2019-02" db="EMBL/GenBank/DDBJ databases">
        <title>Draft genome sequence of Muricauda sp. 176CP4-71.</title>
        <authorList>
            <person name="Park J.-S."/>
        </authorList>
    </citation>
    <scope>NUCLEOTIDE SEQUENCE [LARGE SCALE GENOMIC DNA]</scope>
    <source>
        <strain evidence="2">176GS2-150</strain>
    </source>
</reference>
<protein>
    <submittedName>
        <fullName evidence="1">TraB/GumN family protein</fullName>
    </submittedName>
</protein>
<name>A0ABY1WKP7_9GAMM</name>
<sequence length="315" mass="35553">MQYPPSSGQSYLLYHPTMDFNMRALYATALALFIFLPCSVMAAISPALFEVSKQGHTSYFFGSVHMGEARYYPLPSAIEQRFKQSQRLVMEIDMADESAIQMEMMQLMMQHGMYLDGSDLKTHIPSSLYRQTMKTAERLGVPANSIQQLRPWAVALLIGQHYYLTMGLDPNWGVDQYFSQQAIKTGKAIYGLETLAEQINAMLAADGEGSSMLQQVLDEADSSSDYTQRMMTAWEKGNSSELSAIFSEELDDTQADKLFVEHLLLKRNQNWLQQLKPMMKKETLFVVVGAAHLVGPENILDSFRQAGYQVKAVSY</sequence>
<dbReference type="PANTHER" id="PTHR40590">
    <property type="entry name" value="CYTOPLASMIC PROTEIN-RELATED"/>
    <property type="match status" value="1"/>
</dbReference>
<evidence type="ECO:0000313" key="1">
    <source>
        <dbReference type="EMBL" id="TAA40352.1"/>
    </source>
</evidence>
<dbReference type="InterPro" id="IPR002816">
    <property type="entry name" value="TraB/PrgY/GumN_fam"/>
</dbReference>
<dbReference type="EMBL" id="SHLY01000009">
    <property type="protein sequence ID" value="TAA40352.1"/>
    <property type="molecule type" value="Genomic_DNA"/>
</dbReference>
<dbReference type="PANTHER" id="PTHR40590:SF1">
    <property type="entry name" value="CYTOPLASMIC PROTEIN"/>
    <property type="match status" value="1"/>
</dbReference>
<dbReference type="CDD" id="cd14789">
    <property type="entry name" value="Tiki"/>
    <property type="match status" value="1"/>
</dbReference>
<dbReference type="Proteomes" id="UP000292544">
    <property type="component" value="Unassembled WGS sequence"/>
</dbReference>
<dbReference type="Pfam" id="PF01963">
    <property type="entry name" value="TraB_PrgY_gumN"/>
    <property type="match status" value="1"/>
</dbReference>
<comment type="caution">
    <text evidence="1">The sequence shown here is derived from an EMBL/GenBank/DDBJ whole genome shotgun (WGS) entry which is preliminary data.</text>
</comment>
<organism evidence="1 2">
    <name type="scientific">Corallincola spongiicola</name>
    <dbReference type="NCBI Taxonomy" id="2520508"/>
    <lineage>
        <taxon>Bacteria</taxon>
        <taxon>Pseudomonadati</taxon>
        <taxon>Pseudomonadota</taxon>
        <taxon>Gammaproteobacteria</taxon>
        <taxon>Alteromonadales</taxon>
        <taxon>Psychromonadaceae</taxon>
        <taxon>Corallincola</taxon>
    </lineage>
</organism>
<dbReference type="InterPro" id="IPR047111">
    <property type="entry name" value="YbaP-like"/>
</dbReference>
<gene>
    <name evidence="1" type="ORF">EXY25_18030</name>
</gene>
<proteinExistence type="predicted"/>
<evidence type="ECO:0000313" key="2">
    <source>
        <dbReference type="Proteomes" id="UP000292544"/>
    </source>
</evidence>
<keyword evidence="2" id="KW-1185">Reference proteome</keyword>
<accession>A0ABY1WKP7</accession>